<dbReference type="EMBL" id="JAVEPI010000002">
    <property type="protein sequence ID" value="KAK1443250.1"/>
    <property type="molecule type" value="Genomic_DNA"/>
</dbReference>
<evidence type="ECO:0000313" key="3">
    <source>
        <dbReference type="Proteomes" id="UP001230268"/>
    </source>
</evidence>
<dbReference type="SMART" id="SM00952">
    <property type="entry name" value="RAP"/>
    <property type="match status" value="1"/>
</dbReference>
<evidence type="ECO:0000313" key="2">
    <source>
        <dbReference type="EMBL" id="KAK1443250.1"/>
    </source>
</evidence>
<organism evidence="2 3">
    <name type="scientific">Babesia gibsoni</name>
    <dbReference type="NCBI Taxonomy" id="33632"/>
    <lineage>
        <taxon>Eukaryota</taxon>
        <taxon>Sar</taxon>
        <taxon>Alveolata</taxon>
        <taxon>Apicomplexa</taxon>
        <taxon>Aconoidasida</taxon>
        <taxon>Piroplasmida</taxon>
        <taxon>Babesiidae</taxon>
        <taxon>Babesia</taxon>
    </lineage>
</organism>
<proteinExistence type="predicted"/>
<dbReference type="GO" id="GO:0006281">
    <property type="term" value="P:DNA repair"/>
    <property type="evidence" value="ECO:0007669"/>
    <property type="project" value="UniProtKB-ARBA"/>
</dbReference>
<dbReference type="Pfam" id="PF08373">
    <property type="entry name" value="RAP"/>
    <property type="match status" value="1"/>
</dbReference>
<protein>
    <recommendedName>
        <fullName evidence="1">RAP domain-containing protein</fullName>
    </recommendedName>
</protein>
<accession>A0AAD8P985</accession>
<gene>
    <name evidence="2" type="ORF">BgAZ_201260</name>
</gene>
<dbReference type="SUPFAM" id="SSF52980">
    <property type="entry name" value="Restriction endonuclease-like"/>
    <property type="match status" value="1"/>
</dbReference>
<reference evidence="2" key="1">
    <citation type="submission" date="2023-08" db="EMBL/GenBank/DDBJ databases">
        <title>Draft sequence of the Babesia gibsoni genome.</title>
        <authorList>
            <person name="Yamagishi J.Y."/>
            <person name="Xuan X.X."/>
        </authorList>
    </citation>
    <scope>NUCLEOTIDE SEQUENCE</scope>
    <source>
        <strain evidence="2">Azabu</strain>
    </source>
</reference>
<dbReference type="InterPro" id="IPR011335">
    <property type="entry name" value="Restrct_endonuc-II-like"/>
</dbReference>
<comment type="caution">
    <text evidence="2">The sequence shown here is derived from an EMBL/GenBank/DDBJ whole genome shotgun (WGS) entry which is preliminary data.</text>
</comment>
<dbReference type="PROSITE" id="PS51286">
    <property type="entry name" value="RAP"/>
    <property type="match status" value="1"/>
</dbReference>
<keyword evidence="3" id="KW-1185">Reference proteome</keyword>
<dbReference type="InterPro" id="IPR013584">
    <property type="entry name" value="RAP"/>
</dbReference>
<dbReference type="AlphaFoldDB" id="A0AAD8P985"/>
<feature type="domain" description="RAP" evidence="1">
    <location>
        <begin position="352"/>
        <end position="409"/>
    </location>
</feature>
<name>A0AAD8P985_BABGI</name>
<evidence type="ECO:0000259" key="1">
    <source>
        <dbReference type="PROSITE" id="PS51286"/>
    </source>
</evidence>
<sequence length="417" mass="48601">MWKTRILLTHRTKCLFNVTFASQGRPEGLLAENLKELKIRELVFAADTLARTHVNDLNLWSHLCDRIKPELKNVNVNDALKVVHALAKVQFKKISFLNAVDRIILQKQQFVDPRQITQYFIDINRLDHLEPNTFQTVIGSRLDLIPEFSAFDLCFLLHIASKIQLVDRNIIQQISMNLLNDPAKYEHLCKDTKLVAMVIRSLALLQQNNHLFKKLVYQRLPGCIYTFGPQEMCNVLFSLVVGLQDECYTPAVVDIIKVLLDRISAHVTELVEIEVNQLCISLFYLKYVLVPFDAKYQQLLDDITRLNLQFTPSTSKMQYKLGKLLDHLRVKYTPETRIGPYMMDYVLPQLKIAIEVNGYTHFYHQSRDFNAITRLKYKIVEFLGWKVLSVNYFDWKNRCKQNKLEYLSDSINALMAS</sequence>
<dbReference type="Gene3D" id="3.40.960.10">
    <property type="entry name" value="VSR Endonuclease"/>
    <property type="match status" value="1"/>
</dbReference>
<dbReference type="Proteomes" id="UP001230268">
    <property type="component" value="Unassembled WGS sequence"/>
</dbReference>